<dbReference type="InterPro" id="IPR037165">
    <property type="entry name" value="AldOxase/xan_DH_Mopterin-bd_sf"/>
</dbReference>
<dbReference type="Pfam" id="PF01799">
    <property type="entry name" value="Fer2_2"/>
    <property type="match status" value="1"/>
</dbReference>
<protein>
    <submittedName>
        <fullName evidence="8">Molybdopterin-dependent oxidoreductase</fullName>
    </submittedName>
</protein>
<dbReference type="Pfam" id="PF00111">
    <property type="entry name" value="Fer2"/>
    <property type="match status" value="1"/>
</dbReference>
<dbReference type="InterPro" id="IPR036856">
    <property type="entry name" value="Ald_Oxase/Xan_DH_a/b_sf"/>
</dbReference>
<dbReference type="SUPFAM" id="SSF54292">
    <property type="entry name" value="2Fe-2S ferredoxin-like"/>
    <property type="match status" value="1"/>
</dbReference>
<keyword evidence="9" id="KW-1185">Reference proteome</keyword>
<evidence type="ECO:0000256" key="5">
    <source>
        <dbReference type="ARBA" id="ARBA00023004"/>
    </source>
</evidence>
<dbReference type="PROSITE" id="PS51085">
    <property type="entry name" value="2FE2S_FER_2"/>
    <property type="match status" value="1"/>
</dbReference>
<dbReference type="Pfam" id="PF02738">
    <property type="entry name" value="MoCoBD_1"/>
    <property type="match status" value="1"/>
</dbReference>
<dbReference type="SUPFAM" id="SSF54665">
    <property type="entry name" value="CO dehydrogenase molybdoprotein N-domain-like"/>
    <property type="match status" value="1"/>
</dbReference>
<reference evidence="8" key="1">
    <citation type="submission" date="2023-06" db="EMBL/GenBank/DDBJ databases">
        <title>SYSU T00b26.</title>
        <authorList>
            <person name="Gao L."/>
            <person name="Fang B.-Z."/>
            <person name="Li W.-J."/>
        </authorList>
    </citation>
    <scope>NUCLEOTIDE SEQUENCE</scope>
    <source>
        <strain evidence="8">SYSU T00b26</strain>
    </source>
</reference>
<dbReference type="Pfam" id="PF20256">
    <property type="entry name" value="MoCoBD_2"/>
    <property type="match status" value="2"/>
</dbReference>
<evidence type="ECO:0000256" key="4">
    <source>
        <dbReference type="ARBA" id="ARBA00023002"/>
    </source>
</evidence>
<keyword evidence="5" id="KW-0408">Iron</keyword>
<keyword evidence="3" id="KW-0479">Metal-binding</keyword>
<dbReference type="InterPro" id="IPR001041">
    <property type="entry name" value="2Fe-2S_ferredoxin-type"/>
</dbReference>
<evidence type="ECO:0000313" key="8">
    <source>
        <dbReference type="EMBL" id="MDN4471853.1"/>
    </source>
</evidence>
<evidence type="ECO:0000256" key="6">
    <source>
        <dbReference type="SAM" id="MobiDB-lite"/>
    </source>
</evidence>
<keyword evidence="2" id="KW-0500">Molybdenum</keyword>
<dbReference type="CDD" id="cd00207">
    <property type="entry name" value="fer2"/>
    <property type="match status" value="1"/>
</dbReference>
<dbReference type="PROSITE" id="PS00197">
    <property type="entry name" value="2FE2S_FER_1"/>
    <property type="match status" value="1"/>
</dbReference>
<evidence type="ECO:0000313" key="9">
    <source>
        <dbReference type="Proteomes" id="UP001172738"/>
    </source>
</evidence>
<evidence type="ECO:0000256" key="3">
    <source>
        <dbReference type="ARBA" id="ARBA00022723"/>
    </source>
</evidence>
<dbReference type="Gene3D" id="3.90.1170.50">
    <property type="entry name" value="Aldehyde oxidase/xanthine dehydrogenase, a/b hammerhead"/>
    <property type="match status" value="1"/>
</dbReference>
<feature type="domain" description="2Fe-2S ferredoxin-type" evidence="7">
    <location>
        <begin position="1"/>
        <end position="74"/>
    </location>
</feature>
<evidence type="ECO:0000259" key="7">
    <source>
        <dbReference type="PROSITE" id="PS51085"/>
    </source>
</evidence>
<comment type="similarity">
    <text evidence="1">Belongs to the xanthine dehydrogenase family.</text>
</comment>
<feature type="compositionally biased region" description="Polar residues" evidence="6">
    <location>
        <begin position="161"/>
        <end position="172"/>
    </location>
</feature>
<dbReference type="InterPro" id="IPR036884">
    <property type="entry name" value="2Fe-2S-bd_dom_sf"/>
</dbReference>
<dbReference type="SMART" id="SM01008">
    <property type="entry name" value="Ald_Xan_dh_C"/>
    <property type="match status" value="1"/>
</dbReference>
<name>A0ABT8FY70_9MICO</name>
<dbReference type="Gene3D" id="1.10.150.120">
    <property type="entry name" value="[2Fe-2S]-binding domain"/>
    <property type="match status" value="1"/>
</dbReference>
<dbReference type="InterPro" id="IPR036010">
    <property type="entry name" value="2Fe-2S_ferredoxin-like_sf"/>
</dbReference>
<dbReference type="Proteomes" id="UP001172738">
    <property type="component" value="Unassembled WGS sequence"/>
</dbReference>
<keyword evidence="4" id="KW-0560">Oxidoreductase</keyword>
<proteinExistence type="inferred from homology"/>
<feature type="region of interest" description="Disordered" evidence="6">
    <location>
        <begin position="161"/>
        <end position="180"/>
    </location>
</feature>
<comment type="caution">
    <text evidence="8">The sequence shown here is derived from an EMBL/GenBank/DDBJ whole genome shotgun (WGS) entry which is preliminary data.</text>
</comment>
<dbReference type="RefSeq" id="WP_301125901.1">
    <property type="nucleotide sequence ID" value="NZ_JAUHPV010000001.1"/>
</dbReference>
<gene>
    <name evidence="8" type="ORF">QQX04_02455</name>
</gene>
<dbReference type="PANTHER" id="PTHR11908:SF132">
    <property type="entry name" value="ALDEHYDE OXIDASE 1-RELATED"/>
    <property type="match status" value="1"/>
</dbReference>
<dbReference type="SUPFAM" id="SSF47741">
    <property type="entry name" value="CO dehydrogenase ISP C-domain like"/>
    <property type="match status" value="1"/>
</dbReference>
<dbReference type="PANTHER" id="PTHR11908">
    <property type="entry name" value="XANTHINE DEHYDROGENASE"/>
    <property type="match status" value="1"/>
</dbReference>
<dbReference type="EMBL" id="JAUHPV010000001">
    <property type="protein sequence ID" value="MDN4471853.1"/>
    <property type="molecule type" value="Genomic_DNA"/>
</dbReference>
<dbReference type="InterPro" id="IPR002888">
    <property type="entry name" value="2Fe-2S-bd"/>
</dbReference>
<sequence length="896" mass="93868">MRIEVDGSPVEGEAAPGQCLRTYLRDHGATEVKKGCDAGDCGACAVLVDGQPVHSCLYPAVRAEGRAVTTAGGLAPGDDLSPVQQEFADRFAFQCGFCTPGMVVTASSLTEDDLPDLDRKLKGSLCRCTGYRPIREAVEHSVRGGCGGSCDGICGSAPADSSVSQETGSSVGRSARPPAATRVVQGREPYTFDEVPDGTLHLRVLGSPHAHARIVSIDASAALAMPGVHAVLTHEDAPATLFSSARHDNRMDDPRDTRILDDVVRFKGQRVAAVVADSLAIADAAVEAITVEYQVFPAVFDPEEARSGAAPALHPDRTPDDGVLDSSRNLIASWKGGYGDVDEGLAQASAVATGTWSNGRVSHAQLETHGAIGWIDDLGRLTVRTSSQVPFLVRDELAVILDRAPESVRVFTARVGGGFGGKQEIFTEDLVSLAVLKTGRPVAYEMTRQEEFTRTATRHPFRVTATLGATADGMLTAMDIQVLSNTGAYGNHSIGVMFHGCAESLEAYRSPAKRLDAEVVYTNTTPAGAFRGYGLGQVIFAVESAIDELALELGIDPFEMRRLNAVKEGDPLGVTERKHQDGLIFGSYGLDQCLDLADEALARGNGVEAPEGWSVGEGMALSMIATIPPRGHHATASVTAWPDGTFLVAAGTAEFGNGTHTVLTQIAAEALGVPVASVSLRASDTDATTYDTGAFGSTGITVAGKAVHAAAVQLRDRLDAGDPIPASGLVGEGSTDGMIRSLAFNVQAFRVAVDLETGSVKILQSIQAADAGVVLNPAQCRGQIEGGVAQGIGSALYEEVMIGDDGAPENPAFRVYRVPQMADVPETEVYFAKTSDELGPFGAKSMSESPYNPVAPALANAIRRAVGARPYSTPMSRDRVWRLAASASDRAPSGAL</sequence>
<dbReference type="InterPro" id="IPR000674">
    <property type="entry name" value="Ald_Oxase/Xan_DH_a/b"/>
</dbReference>
<dbReference type="InterPro" id="IPR012675">
    <property type="entry name" value="Beta-grasp_dom_sf"/>
</dbReference>
<dbReference type="Gene3D" id="3.10.20.30">
    <property type="match status" value="1"/>
</dbReference>
<organism evidence="8 9">
    <name type="scientific">Demequina zhanjiangensis</name>
    <dbReference type="NCBI Taxonomy" id="3051659"/>
    <lineage>
        <taxon>Bacteria</taxon>
        <taxon>Bacillati</taxon>
        <taxon>Actinomycetota</taxon>
        <taxon>Actinomycetes</taxon>
        <taxon>Micrococcales</taxon>
        <taxon>Demequinaceae</taxon>
        <taxon>Demequina</taxon>
    </lineage>
</organism>
<dbReference type="InterPro" id="IPR046867">
    <property type="entry name" value="AldOxase/xan_DH_MoCoBD2"/>
</dbReference>
<evidence type="ECO:0000256" key="2">
    <source>
        <dbReference type="ARBA" id="ARBA00022505"/>
    </source>
</evidence>
<dbReference type="Gene3D" id="3.30.365.10">
    <property type="entry name" value="Aldehyde oxidase/xanthine dehydrogenase, molybdopterin binding domain"/>
    <property type="match status" value="5"/>
</dbReference>
<evidence type="ECO:0000256" key="1">
    <source>
        <dbReference type="ARBA" id="ARBA00006849"/>
    </source>
</evidence>
<accession>A0ABT8FY70</accession>
<dbReference type="InterPro" id="IPR016208">
    <property type="entry name" value="Ald_Oxase/xanthine_DH-like"/>
</dbReference>
<dbReference type="Pfam" id="PF01315">
    <property type="entry name" value="Ald_Xan_dh_C"/>
    <property type="match status" value="1"/>
</dbReference>
<dbReference type="InterPro" id="IPR006058">
    <property type="entry name" value="2Fe2S_fd_BS"/>
</dbReference>
<dbReference type="InterPro" id="IPR008274">
    <property type="entry name" value="AldOxase/xan_DH_MoCoBD1"/>
</dbReference>
<dbReference type="SUPFAM" id="SSF56003">
    <property type="entry name" value="Molybdenum cofactor-binding domain"/>
    <property type="match status" value="1"/>
</dbReference>